<accession>A0ABV0EJY8</accession>
<dbReference type="EMBL" id="JBAJEX010000011">
    <property type="protein sequence ID" value="MEO1767868.1"/>
    <property type="molecule type" value="Genomic_DNA"/>
</dbReference>
<keyword evidence="4 5" id="KW-0378">Hydrolase</keyword>
<gene>
    <name evidence="8" type="ORF">V6E02_11665</name>
</gene>
<comment type="similarity">
    <text evidence="1 6">Belongs to the acylphosphatase family.</text>
</comment>
<dbReference type="SUPFAM" id="SSF54975">
    <property type="entry name" value="Acylphosphatase/BLUF domain-like"/>
    <property type="match status" value="1"/>
</dbReference>
<dbReference type="Pfam" id="PF00708">
    <property type="entry name" value="Acylphosphatase"/>
    <property type="match status" value="1"/>
</dbReference>
<keyword evidence="9" id="KW-1185">Reference proteome</keyword>
<evidence type="ECO:0000256" key="1">
    <source>
        <dbReference type="ARBA" id="ARBA00005614"/>
    </source>
</evidence>
<evidence type="ECO:0000256" key="2">
    <source>
        <dbReference type="ARBA" id="ARBA00012150"/>
    </source>
</evidence>
<dbReference type="EC" id="3.6.1.7" evidence="2 4"/>
<protein>
    <recommendedName>
        <fullName evidence="2 4">Acylphosphatase</fullName>
        <ecNumber evidence="2 4">3.6.1.7</ecNumber>
    </recommendedName>
</protein>
<dbReference type="RefSeq" id="WP_347308977.1">
    <property type="nucleotide sequence ID" value="NZ_JBAJEX010000011.1"/>
</dbReference>
<dbReference type="InterPro" id="IPR036046">
    <property type="entry name" value="Acylphosphatase-like_dom_sf"/>
</dbReference>
<feature type="domain" description="Acylphosphatase-like" evidence="7">
    <location>
        <begin position="5"/>
        <end position="90"/>
    </location>
</feature>
<dbReference type="InterPro" id="IPR017968">
    <property type="entry name" value="Acylphosphatase_CS"/>
</dbReference>
<organism evidence="8 9">
    <name type="scientific">Thiobacter aerophilum</name>
    <dbReference type="NCBI Taxonomy" id="3121275"/>
    <lineage>
        <taxon>Bacteria</taxon>
        <taxon>Pseudomonadati</taxon>
        <taxon>Pseudomonadota</taxon>
        <taxon>Betaproteobacteria</taxon>
        <taxon>Burkholderiales</taxon>
        <taxon>Thiobacteraceae</taxon>
        <taxon>Thiobacter</taxon>
    </lineage>
</organism>
<evidence type="ECO:0000256" key="6">
    <source>
        <dbReference type="RuleBase" id="RU004168"/>
    </source>
</evidence>
<dbReference type="PANTHER" id="PTHR47268">
    <property type="entry name" value="ACYLPHOSPHATASE"/>
    <property type="match status" value="1"/>
</dbReference>
<dbReference type="PANTHER" id="PTHR47268:SF4">
    <property type="entry name" value="ACYLPHOSPHATASE"/>
    <property type="match status" value="1"/>
</dbReference>
<dbReference type="PRINTS" id="PR00112">
    <property type="entry name" value="ACYLPHPHTASE"/>
</dbReference>
<evidence type="ECO:0000313" key="9">
    <source>
        <dbReference type="Proteomes" id="UP001482231"/>
    </source>
</evidence>
<dbReference type="PROSITE" id="PS00151">
    <property type="entry name" value="ACYLPHOSPHATASE_2"/>
    <property type="match status" value="1"/>
</dbReference>
<dbReference type="PROSITE" id="PS00150">
    <property type="entry name" value="ACYLPHOSPHATASE_1"/>
    <property type="match status" value="1"/>
</dbReference>
<dbReference type="InterPro" id="IPR001792">
    <property type="entry name" value="Acylphosphatase-like_dom"/>
</dbReference>
<feature type="active site" evidence="4">
    <location>
        <position position="38"/>
    </location>
</feature>
<name>A0ABV0EJY8_9BURK</name>
<dbReference type="PROSITE" id="PS51160">
    <property type="entry name" value="ACYLPHOSPHATASE_3"/>
    <property type="match status" value="1"/>
</dbReference>
<proteinExistence type="inferred from homology"/>
<reference evidence="8 9" key="1">
    <citation type="submission" date="2024-02" db="EMBL/GenBank/DDBJ databases">
        <title>New thermophilic sulfur-oxidizing bacteria from a hot springs of the Uzon caldera (Kamchatka, Russia).</title>
        <authorList>
            <person name="Dukat A.M."/>
            <person name="Elcheninov A.G."/>
            <person name="Frolov E.N."/>
        </authorList>
    </citation>
    <scope>NUCLEOTIDE SEQUENCE [LARGE SCALE GENOMIC DNA]</scope>
    <source>
        <strain evidence="8 9">AK1</strain>
    </source>
</reference>
<evidence type="ECO:0000256" key="3">
    <source>
        <dbReference type="ARBA" id="ARBA00047645"/>
    </source>
</evidence>
<evidence type="ECO:0000259" key="7">
    <source>
        <dbReference type="PROSITE" id="PS51160"/>
    </source>
</evidence>
<sequence>MEKITRRLRIHGRVQGVFFRESMRQQALALGVTGWVRNCSDGSVEAVVHGTATAVAQLIAWARRGPELAQVEGMEVEAADGVFDDFRRLPSADCHPAMRRRAKD</sequence>
<comment type="catalytic activity">
    <reaction evidence="3 4 5">
        <text>an acyl phosphate + H2O = a carboxylate + phosphate + H(+)</text>
        <dbReference type="Rhea" id="RHEA:14965"/>
        <dbReference type="ChEBI" id="CHEBI:15377"/>
        <dbReference type="ChEBI" id="CHEBI:15378"/>
        <dbReference type="ChEBI" id="CHEBI:29067"/>
        <dbReference type="ChEBI" id="CHEBI:43474"/>
        <dbReference type="ChEBI" id="CHEBI:59918"/>
        <dbReference type="EC" id="3.6.1.7"/>
    </reaction>
</comment>
<comment type="caution">
    <text evidence="8">The sequence shown here is derived from an EMBL/GenBank/DDBJ whole genome shotgun (WGS) entry which is preliminary data.</text>
</comment>
<evidence type="ECO:0000256" key="4">
    <source>
        <dbReference type="PROSITE-ProRule" id="PRU00520"/>
    </source>
</evidence>
<dbReference type="InterPro" id="IPR020456">
    <property type="entry name" value="Acylphosphatase"/>
</dbReference>
<dbReference type="Gene3D" id="3.30.70.100">
    <property type="match status" value="1"/>
</dbReference>
<evidence type="ECO:0000313" key="8">
    <source>
        <dbReference type="EMBL" id="MEO1767868.1"/>
    </source>
</evidence>
<evidence type="ECO:0000256" key="5">
    <source>
        <dbReference type="RuleBase" id="RU000553"/>
    </source>
</evidence>
<feature type="active site" evidence="4">
    <location>
        <position position="20"/>
    </location>
</feature>
<dbReference type="Proteomes" id="UP001482231">
    <property type="component" value="Unassembled WGS sequence"/>
</dbReference>